<keyword evidence="2" id="KW-1185">Reference proteome</keyword>
<proteinExistence type="predicted"/>
<accession>H5TSG3</accession>
<name>H5TSG3_GORO1</name>
<sequence length="166" mass="16707">MGGPGVGSGMSDSDDPRAPGVCGCPDCGAVECGAVECGADGAGTAEASGALIAPSGTSAIDAAAVSATRRRREVAVAGEWMGLVGARKVTRLLSGGCASDAVLGTRCATGCPAVGVRAAREASLACPRCVRHCHRALTEWKDDYITYAVSAAVRYGSMQLRRTARC</sequence>
<dbReference type="AlphaFoldDB" id="H5TSG3"/>
<organism evidence="1 2">
    <name type="scientific">Gordonia otitidis (strain DSM 44809 / CCUG 52243 / JCM 12355 / NBRC 100426 / IFM 10032)</name>
    <dbReference type="NCBI Taxonomy" id="1108044"/>
    <lineage>
        <taxon>Bacteria</taxon>
        <taxon>Bacillati</taxon>
        <taxon>Actinomycetota</taxon>
        <taxon>Actinomycetes</taxon>
        <taxon>Mycobacteriales</taxon>
        <taxon>Gordoniaceae</taxon>
        <taxon>Gordonia</taxon>
    </lineage>
</organism>
<reference evidence="1" key="1">
    <citation type="submission" date="2012-02" db="EMBL/GenBank/DDBJ databases">
        <title>Whole genome shotgun sequence of Gordonia otitidis NBRC 100426.</title>
        <authorList>
            <person name="Yoshida I."/>
            <person name="Hosoyama A."/>
            <person name="Tsuchikane K."/>
            <person name="Katsumata H."/>
            <person name="Yamazaki S."/>
            <person name="Fujita N."/>
        </authorList>
    </citation>
    <scope>NUCLEOTIDE SEQUENCE [LARGE SCALE GENOMIC DNA]</scope>
    <source>
        <strain evidence="1">NBRC 100426</strain>
    </source>
</reference>
<dbReference type="EMBL" id="BAFB01000217">
    <property type="protein sequence ID" value="GAB36421.1"/>
    <property type="molecule type" value="Genomic_DNA"/>
</dbReference>
<protein>
    <submittedName>
        <fullName evidence="1">Uncharacterized protein</fullName>
    </submittedName>
</protein>
<comment type="caution">
    <text evidence="1">The sequence shown here is derived from an EMBL/GenBank/DDBJ whole genome shotgun (WGS) entry which is preliminary data.</text>
</comment>
<dbReference type="STRING" id="1108044.GOOTI_217_00320"/>
<gene>
    <name evidence="1" type="ORF">GOOTI_217_00320</name>
</gene>
<evidence type="ECO:0000313" key="1">
    <source>
        <dbReference type="EMBL" id="GAB36421.1"/>
    </source>
</evidence>
<dbReference type="Proteomes" id="UP000005038">
    <property type="component" value="Unassembled WGS sequence"/>
</dbReference>
<evidence type="ECO:0000313" key="2">
    <source>
        <dbReference type="Proteomes" id="UP000005038"/>
    </source>
</evidence>